<name>A0A1M5T414_9FIRM</name>
<comment type="similarity">
    <text evidence="8">Belongs to the binding-protein-dependent transport system permease family.</text>
</comment>
<protein>
    <submittedName>
        <fullName evidence="10">Carbohydrate ABC transporter membrane protein 2, CUT1 family (TC 3.A.1.1.-)</fullName>
    </submittedName>
</protein>
<dbReference type="FunFam" id="1.10.3720.10:FF:000034">
    <property type="entry name" value="Sugar ABC transporter permease"/>
    <property type="match status" value="1"/>
</dbReference>
<dbReference type="RefSeq" id="WP_073195758.1">
    <property type="nucleotide sequence ID" value="NZ_FQXO01000017.1"/>
</dbReference>
<evidence type="ECO:0000256" key="5">
    <source>
        <dbReference type="ARBA" id="ARBA00022692"/>
    </source>
</evidence>
<dbReference type="PANTHER" id="PTHR32243:SF34">
    <property type="entry name" value="GALACTOOLIGOSACCHARIDES TRANSPORT SYSTEM PERMEASE PROTEIN GANQ"/>
    <property type="match status" value="1"/>
</dbReference>
<dbReference type="InterPro" id="IPR050901">
    <property type="entry name" value="BP-dep_ABC_trans_perm"/>
</dbReference>
<feature type="transmembrane region" description="Helical" evidence="8">
    <location>
        <begin position="24"/>
        <end position="46"/>
    </location>
</feature>
<sequence length="290" mass="32354">MIVLPVEKNTADNRSKLSKYLSKIVLYAVLLFLSFIVLAPVVWIIGSSLNPGNSLYGSTLIPKNPTLIHYKELFTKTNFVRWYLNTLKIATINMILSVIFTTITAYVFSRFKFKGKKVGLVSMLILQMFPSFLSMTAIYVLLMQIGLLNTHLGLILVYAGGQIPYNAWLVKGYFDGIPKSLDEAARIDGASNLTIFRKIILPVAKPIITFIALTQFTAPWMDYILPRLILRSADKKTLAMALYEMVTGQQNTKFTLFAAGSILVAIPITLLFIYLQKHIVEGLSAGATKS</sequence>
<dbReference type="GO" id="GO:0005886">
    <property type="term" value="C:plasma membrane"/>
    <property type="evidence" value="ECO:0007669"/>
    <property type="project" value="UniProtKB-SubCell"/>
</dbReference>
<dbReference type="InterPro" id="IPR000515">
    <property type="entry name" value="MetI-like"/>
</dbReference>
<comment type="subcellular location">
    <subcellularLocation>
        <location evidence="1 8">Cell membrane</location>
        <topology evidence="1 8">Multi-pass membrane protein</topology>
    </subcellularLocation>
</comment>
<evidence type="ECO:0000256" key="4">
    <source>
        <dbReference type="ARBA" id="ARBA00022597"/>
    </source>
</evidence>
<proteinExistence type="inferred from homology"/>
<gene>
    <name evidence="10" type="ORF">SAMN02745135_00854</name>
</gene>
<evidence type="ECO:0000259" key="9">
    <source>
        <dbReference type="PROSITE" id="PS50928"/>
    </source>
</evidence>
<organism evidence="10 11">
    <name type="scientific">Caloranaerobacter azorensis DSM 13643</name>
    <dbReference type="NCBI Taxonomy" id="1121264"/>
    <lineage>
        <taxon>Bacteria</taxon>
        <taxon>Bacillati</taxon>
        <taxon>Bacillota</taxon>
        <taxon>Tissierellia</taxon>
        <taxon>Tissierellales</taxon>
        <taxon>Thermohalobacteraceae</taxon>
        <taxon>Caloranaerobacter</taxon>
    </lineage>
</organism>
<evidence type="ECO:0000256" key="3">
    <source>
        <dbReference type="ARBA" id="ARBA00022475"/>
    </source>
</evidence>
<dbReference type="GO" id="GO:0015423">
    <property type="term" value="F:ABC-type maltose transporter activity"/>
    <property type="evidence" value="ECO:0007669"/>
    <property type="project" value="TreeGrafter"/>
</dbReference>
<dbReference type="OrthoDB" id="9794684at2"/>
<dbReference type="PROSITE" id="PS50928">
    <property type="entry name" value="ABC_TM1"/>
    <property type="match status" value="1"/>
</dbReference>
<evidence type="ECO:0000256" key="6">
    <source>
        <dbReference type="ARBA" id="ARBA00022989"/>
    </source>
</evidence>
<dbReference type="InterPro" id="IPR035906">
    <property type="entry name" value="MetI-like_sf"/>
</dbReference>
<dbReference type="CDD" id="cd06261">
    <property type="entry name" value="TM_PBP2"/>
    <property type="match status" value="1"/>
</dbReference>
<evidence type="ECO:0000256" key="2">
    <source>
        <dbReference type="ARBA" id="ARBA00022448"/>
    </source>
</evidence>
<feature type="transmembrane region" description="Helical" evidence="8">
    <location>
        <begin position="120"/>
        <end position="142"/>
    </location>
</feature>
<evidence type="ECO:0000256" key="1">
    <source>
        <dbReference type="ARBA" id="ARBA00004651"/>
    </source>
</evidence>
<evidence type="ECO:0000313" key="10">
    <source>
        <dbReference type="EMBL" id="SHH45422.1"/>
    </source>
</evidence>
<dbReference type="AlphaFoldDB" id="A0A1M5T414"/>
<evidence type="ECO:0000256" key="8">
    <source>
        <dbReference type="RuleBase" id="RU363032"/>
    </source>
</evidence>
<reference evidence="11" key="1">
    <citation type="submission" date="2016-11" db="EMBL/GenBank/DDBJ databases">
        <authorList>
            <person name="Varghese N."/>
            <person name="Submissions S."/>
        </authorList>
    </citation>
    <scope>NUCLEOTIDE SEQUENCE [LARGE SCALE GENOMIC DNA]</scope>
    <source>
        <strain evidence="11">DSM 13643</strain>
    </source>
</reference>
<dbReference type="Proteomes" id="UP000183967">
    <property type="component" value="Unassembled WGS sequence"/>
</dbReference>
<keyword evidence="6 8" id="KW-1133">Transmembrane helix</keyword>
<dbReference type="Pfam" id="PF00528">
    <property type="entry name" value="BPD_transp_1"/>
    <property type="match status" value="1"/>
</dbReference>
<keyword evidence="4" id="KW-0762">Sugar transport</keyword>
<feature type="domain" description="ABC transmembrane type-1" evidence="9">
    <location>
        <begin position="83"/>
        <end position="275"/>
    </location>
</feature>
<keyword evidence="3" id="KW-1003">Cell membrane</keyword>
<keyword evidence="11" id="KW-1185">Reference proteome</keyword>
<keyword evidence="7 8" id="KW-0472">Membrane</keyword>
<accession>A0A1M5T414</accession>
<dbReference type="SUPFAM" id="SSF161098">
    <property type="entry name" value="MetI-like"/>
    <property type="match status" value="1"/>
</dbReference>
<feature type="transmembrane region" description="Helical" evidence="8">
    <location>
        <begin position="254"/>
        <end position="275"/>
    </location>
</feature>
<keyword evidence="2 8" id="KW-0813">Transport</keyword>
<dbReference type="GO" id="GO:0042956">
    <property type="term" value="P:maltodextrin transmembrane transport"/>
    <property type="evidence" value="ECO:0007669"/>
    <property type="project" value="TreeGrafter"/>
</dbReference>
<keyword evidence="5 8" id="KW-0812">Transmembrane</keyword>
<feature type="transmembrane region" description="Helical" evidence="8">
    <location>
        <begin position="89"/>
        <end position="108"/>
    </location>
</feature>
<evidence type="ECO:0000256" key="7">
    <source>
        <dbReference type="ARBA" id="ARBA00023136"/>
    </source>
</evidence>
<evidence type="ECO:0000313" key="11">
    <source>
        <dbReference type="Proteomes" id="UP000183967"/>
    </source>
</evidence>
<dbReference type="PANTHER" id="PTHR32243">
    <property type="entry name" value="MALTOSE TRANSPORT SYSTEM PERMEASE-RELATED"/>
    <property type="match status" value="1"/>
</dbReference>
<feature type="transmembrane region" description="Helical" evidence="8">
    <location>
        <begin position="154"/>
        <end position="174"/>
    </location>
</feature>
<dbReference type="Gene3D" id="1.10.3720.10">
    <property type="entry name" value="MetI-like"/>
    <property type="match status" value="1"/>
</dbReference>
<dbReference type="EMBL" id="FQXO01000017">
    <property type="protein sequence ID" value="SHH45422.1"/>
    <property type="molecule type" value="Genomic_DNA"/>
</dbReference>